<proteinExistence type="predicted"/>
<feature type="domain" description="VWFD" evidence="3">
    <location>
        <begin position="1"/>
        <end position="187"/>
    </location>
</feature>
<dbReference type="Pfam" id="PF00094">
    <property type="entry name" value="VWD"/>
    <property type="match status" value="1"/>
</dbReference>
<protein>
    <recommendedName>
        <fullName evidence="3">VWFD domain-containing protein</fullName>
    </recommendedName>
</protein>
<dbReference type="SMART" id="SM00216">
    <property type="entry name" value="VWD"/>
    <property type="match status" value="1"/>
</dbReference>
<evidence type="ECO:0000313" key="4">
    <source>
        <dbReference type="EMBL" id="ELT91584.1"/>
    </source>
</evidence>
<dbReference type="InterPro" id="IPR001846">
    <property type="entry name" value="VWF_type-D"/>
</dbReference>
<feature type="non-terminal residue" evidence="4">
    <location>
        <position position="1"/>
    </location>
</feature>
<name>R7TCX4_CAPTE</name>
<dbReference type="STRING" id="283909.R7TCX4"/>
<dbReference type="GO" id="GO:0031012">
    <property type="term" value="C:extracellular matrix"/>
    <property type="evidence" value="ECO:0007669"/>
    <property type="project" value="TreeGrafter"/>
</dbReference>
<dbReference type="OrthoDB" id="6236007at2759"/>
<evidence type="ECO:0000313" key="5">
    <source>
        <dbReference type="EnsemblMetazoa" id="CapteP122944"/>
    </source>
</evidence>
<dbReference type="EnsemblMetazoa" id="CapteT122944">
    <property type="protein sequence ID" value="CapteP122944"/>
    <property type="gene ID" value="CapteG122944"/>
</dbReference>
<dbReference type="SMART" id="SM00832">
    <property type="entry name" value="C8"/>
    <property type="match status" value="1"/>
</dbReference>
<dbReference type="PANTHER" id="PTHR11339:SF373">
    <property type="entry name" value="VWFD DOMAIN-CONTAINING PROTEIN"/>
    <property type="match status" value="1"/>
</dbReference>
<dbReference type="HOGENOM" id="CLU_018024_0_1_1"/>
<reference evidence="6" key="1">
    <citation type="submission" date="2012-12" db="EMBL/GenBank/DDBJ databases">
        <authorList>
            <person name="Hellsten U."/>
            <person name="Grimwood J."/>
            <person name="Chapman J.A."/>
            <person name="Shapiro H."/>
            <person name="Aerts A."/>
            <person name="Otillar R.P."/>
            <person name="Terry A.Y."/>
            <person name="Boore J.L."/>
            <person name="Simakov O."/>
            <person name="Marletaz F."/>
            <person name="Cho S.-J."/>
            <person name="Edsinger-Gonzales E."/>
            <person name="Havlak P."/>
            <person name="Kuo D.-H."/>
            <person name="Larsson T."/>
            <person name="Lv J."/>
            <person name="Arendt D."/>
            <person name="Savage R."/>
            <person name="Osoegawa K."/>
            <person name="de Jong P."/>
            <person name="Lindberg D.R."/>
            <person name="Seaver E.C."/>
            <person name="Weisblat D.A."/>
            <person name="Putnam N.H."/>
            <person name="Grigoriev I.V."/>
            <person name="Rokhsar D.S."/>
        </authorList>
    </citation>
    <scope>NUCLEOTIDE SEQUENCE</scope>
    <source>
        <strain evidence="6">I ESC-2004</strain>
    </source>
</reference>
<dbReference type="PANTHER" id="PTHR11339">
    <property type="entry name" value="EXTRACELLULAR MATRIX GLYCOPROTEIN RELATED"/>
    <property type="match status" value="1"/>
</dbReference>
<organism evidence="4">
    <name type="scientific">Capitella teleta</name>
    <name type="common">Polychaete worm</name>
    <dbReference type="NCBI Taxonomy" id="283909"/>
    <lineage>
        <taxon>Eukaryota</taxon>
        <taxon>Metazoa</taxon>
        <taxon>Spiralia</taxon>
        <taxon>Lophotrochozoa</taxon>
        <taxon>Annelida</taxon>
        <taxon>Polychaeta</taxon>
        <taxon>Sedentaria</taxon>
        <taxon>Scolecida</taxon>
        <taxon>Capitellidae</taxon>
        <taxon>Capitella</taxon>
    </lineage>
</organism>
<reference evidence="4 6" key="2">
    <citation type="journal article" date="2013" name="Nature">
        <title>Insights into bilaterian evolution from three spiralian genomes.</title>
        <authorList>
            <person name="Simakov O."/>
            <person name="Marletaz F."/>
            <person name="Cho S.J."/>
            <person name="Edsinger-Gonzales E."/>
            <person name="Havlak P."/>
            <person name="Hellsten U."/>
            <person name="Kuo D.H."/>
            <person name="Larsson T."/>
            <person name="Lv J."/>
            <person name="Arendt D."/>
            <person name="Savage R."/>
            <person name="Osoegawa K."/>
            <person name="de Jong P."/>
            <person name="Grimwood J."/>
            <person name="Chapman J.A."/>
            <person name="Shapiro H."/>
            <person name="Aerts A."/>
            <person name="Otillar R.P."/>
            <person name="Terry A.Y."/>
            <person name="Boore J.L."/>
            <person name="Grigoriev I.V."/>
            <person name="Lindberg D.R."/>
            <person name="Seaver E.C."/>
            <person name="Weisblat D.A."/>
            <person name="Putnam N.H."/>
            <person name="Rokhsar D.S."/>
        </authorList>
    </citation>
    <scope>NUCLEOTIDE SEQUENCE</scope>
    <source>
        <strain evidence="4 6">I ESC-2004</strain>
    </source>
</reference>
<accession>R7TCX4</accession>
<evidence type="ECO:0000313" key="6">
    <source>
        <dbReference type="Proteomes" id="UP000014760"/>
    </source>
</evidence>
<evidence type="ECO:0000256" key="2">
    <source>
        <dbReference type="ARBA" id="ARBA00023180"/>
    </source>
</evidence>
<evidence type="ECO:0000256" key="1">
    <source>
        <dbReference type="ARBA" id="ARBA00023157"/>
    </source>
</evidence>
<dbReference type="GO" id="GO:0005615">
    <property type="term" value="C:extracellular space"/>
    <property type="evidence" value="ECO:0007669"/>
    <property type="project" value="TreeGrafter"/>
</dbReference>
<keyword evidence="2" id="KW-0325">Glycoprotein</keyword>
<sequence>AMCLISGDPHILTFDSKNLHPQGICKYNLASSSASANLTIPFNVDAKFERRGENNLISYVKYVDVSVYGHSLRLDRNQIIRVSPKLTILILSPVYAEGKLKVTMNSNFLRIETDFGLIVENDGKWTAIIRVPTEFKNATEGLCGNNDGDAENDMLTKEGNDVTGMDGSHSILANSWQVHDPDEQLCQQEVVNDITDCDIELKTKLSNDNHLCGLTFNADSNPFKTCLAHPQMNAQAFADNCIFDLCALQSDGKAMREAACGTLSALAVQCKHLGLIIDWRDIADCRKY</sequence>
<keyword evidence="1" id="KW-1015">Disulfide bond</keyword>
<reference evidence="5" key="3">
    <citation type="submission" date="2015-06" db="UniProtKB">
        <authorList>
            <consortium name="EnsemblMetazoa"/>
        </authorList>
    </citation>
    <scope>IDENTIFICATION</scope>
</reference>
<dbReference type="OMA" id="SCRENSA"/>
<dbReference type="AlphaFoldDB" id="R7TCX4"/>
<dbReference type="Proteomes" id="UP000014760">
    <property type="component" value="Unassembled WGS sequence"/>
</dbReference>
<evidence type="ECO:0000259" key="3">
    <source>
        <dbReference type="PROSITE" id="PS51233"/>
    </source>
</evidence>
<gene>
    <name evidence="4" type="ORF">CAPTEDRAFT_122944</name>
</gene>
<keyword evidence="6" id="KW-1185">Reference proteome</keyword>
<dbReference type="Pfam" id="PF08742">
    <property type="entry name" value="C8"/>
    <property type="match status" value="1"/>
</dbReference>
<dbReference type="EMBL" id="AMQN01013733">
    <property type="status" value="NOT_ANNOTATED_CDS"/>
    <property type="molecule type" value="Genomic_DNA"/>
</dbReference>
<dbReference type="PROSITE" id="PS51233">
    <property type="entry name" value="VWFD"/>
    <property type="match status" value="1"/>
</dbReference>
<dbReference type="InterPro" id="IPR014853">
    <property type="entry name" value="VWF/SSPO/ZAN-like_Cys-rich_dom"/>
</dbReference>
<dbReference type="EMBL" id="KB310433">
    <property type="protein sequence ID" value="ELT91584.1"/>
    <property type="molecule type" value="Genomic_DNA"/>
</dbReference>
<dbReference type="InterPro" id="IPR050780">
    <property type="entry name" value="Mucin_vWF_Thrombospondin_sf"/>
</dbReference>